<dbReference type="Gene3D" id="2.60.120.200">
    <property type="match status" value="1"/>
</dbReference>
<name>A0A2U2X821_9FLAO</name>
<feature type="domain" description="GH16" evidence="5">
    <location>
        <begin position="384"/>
        <end position="610"/>
    </location>
</feature>
<dbReference type="PANTHER" id="PTHR10963">
    <property type="entry name" value="GLYCOSYL HYDROLASE-RELATED"/>
    <property type="match status" value="1"/>
</dbReference>
<dbReference type="SUPFAM" id="SSF49785">
    <property type="entry name" value="Galactose-binding domain-like"/>
    <property type="match status" value="2"/>
</dbReference>
<dbReference type="Pfam" id="PF02018">
    <property type="entry name" value="CBM_4_9"/>
    <property type="match status" value="1"/>
</dbReference>
<dbReference type="EMBL" id="QFRI01000001">
    <property type="protein sequence ID" value="PWH83928.1"/>
    <property type="molecule type" value="Genomic_DNA"/>
</dbReference>
<sequence length="872" mass="95203">MKYNNMIRKVLLLVFFTVSLANAQATMPIDFESPTTWGDFDGGVVTTIANPQSNTDNNSANVGRMVKSAGETWGGSSLILSSSLDFANNDTFTMKAYAVKPNTKVLLKVEVTTEDPLFVFYEQEVTMNTTNAWETLTFDFSGVNSSILYDKIVVIFDNGIEGDGSTNFTFYIDDIVLSNMVASCSDGIQNGDETGVDCGGTSCVPCAPTSNLLTNGDFEAGPPGAPWTGNAINPVDDGSGSNFVNQADVAVAGNPWDVALSQGDLSLTDGASYTFSFDAYTATGTTRSIIVGIGQDSSPFAANVVTETLTDVLTTFTYTLDANYGSAGSMNSRVIFDMGADTGFVFIDNVSLQLATPPPAACSSGGSTGALPGVDYVLVWADEFDIDGKPCPENWGYDIGAGGWGNGESQYYTSRLDNAYVDNGLLTIKAKKENFNGSAYTSARLLSKDKFEFTYGKIDIRAKLPIENGTWSALWMLGADFPDTPWPATGEIDIMEHTGNNENFILGTVHNTDGSGGSGSGSHISMPTPTDFHNYSIIWEEGKIEWFVDDVLFYTYNPSPKTDNNYPYTKDFFLIMNVAMGGTLGQGIDPNFTDGSMVVDYVRVYQKTQPLTEPIASAPSPTINESNVLSAFSDAYPTNRVSNFNFLDFNGTGNYSIIEIESNGNETGKLENLSYYGAKWDAVDVTAYTHVHFDYWTYDSKAINFFLIDKTAGFAGGEPEEPRYSILDTGGDETIVYSQWQSVFIPLQHFLDYNSGGFSYDLNDIHQYKFDGNGTVYIDNVYFTNGTSLSTTNFDADRLRSFPNPTQDYWFVKSKNKTIELIEVFDIFGKQVTQLSSNSNEVKLDVSNLQSGVYFAKIKTDKGNQNLKFIKK</sequence>
<keyword evidence="2 4" id="KW-0732">Signal</keyword>
<dbReference type="InterPro" id="IPR008979">
    <property type="entry name" value="Galactose-bd-like_sf"/>
</dbReference>
<evidence type="ECO:0000256" key="4">
    <source>
        <dbReference type="SAM" id="SignalP"/>
    </source>
</evidence>
<feature type="signal peptide" evidence="4">
    <location>
        <begin position="1"/>
        <end position="23"/>
    </location>
</feature>
<protein>
    <recommendedName>
        <fullName evidence="5">GH16 domain-containing protein</fullName>
    </recommendedName>
</protein>
<dbReference type="InterPro" id="IPR013320">
    <property type="entry name" value="ConA-like_dom_sf"/>
</dbReference>
<evidence type="ECO:0000256" key="2">
    <source>
        <dbReference type="ARBA" id="ARBA00022729"/>
    </source>
</evidence>
<dbReference type="InterPro" id="IPR026444">
    <property type="entry name" value="Secre_tail"/>
</dbReference>
<feature type="chain" id="PRO_5015638674" description="GH16 domain-containing protein" evidence="4">
    <location>
        <begin position="24"/>
        <end position="872"/>
    </location>
</feature>
<dbReference type="OrthoDB" id="9809583at2"/>
<dbReference type="PANTHER" id="PTHR10963:SF55">
    <property type="entry name" value="GLYCOSIDE HYDROLASE FAMILY 16 PROTEIN"/>
    <property type="match status" value="1"/>
</dbReference>
<dbReference type="RefSeq" id="WP_109351933.1">
    <property type="nucleotide sequence ID" value="NZ_QFRI01000001.1"/>
</dbReference>
<organism evidence="6 7">
    <name type="scientific">Algibacter marinivivus</name>
    <dbReference type="NCBI Taxonomy" id="2100723"/>
    <lineage>
        <taxon>Bacteria</taxon>
        <taxon>Pseudomonadati</taxon>
        <taxon>Bacteroidota</taxon>
        <taxon>Flavobacteriia</taxon>
        <taxon>Flavobacteriales</taxon>
        <taxon>Flavobacteriaceae</taxon>
        <taxon>Algibacter</taxon>
    </lineage>
</organism>
<dbReference type="Proteomes" id="UP000245375">
    <property type="component" value="Unassembled WGS sequence"/>
</dbReference>
<dbReference type="PROSITE" id="PS51762">
    <property type="entry name" value="GH16_2"/>
    <property type="match status" value="1"/>
</dbReference>
<proteinExistence type="inferred from homology"/>
<dbReference type="Gene3D" id="2.60.120.430">
    <property type="entry name" value="Galactose-binding lectin"/>
    <property type="match status" value="2"/>
</dbReference>
<dbReference type="InterPro" id="IPR050546">
    <property type="entry name" value="Glycosyl_Hydrlase_16"/>
</dbReference>
<dbReference type="AlphaFoldDB" id="A0A2U2X821"/>
<dbReference type="Pfam" id="PF00722">
    <property type="entry name" value="Glyco_hydro_16"/>
    <property type="match status" value="1"/>
</dbReference>
<evidence type="ECO:0000256" key="3">
    <source>
        <dbReference type="ARBA" id="ARBA00022801"/>
    </source>
</evidence>
<comment type="caution">
    <text evidence="6">The sequence shown here is derived from an EMBL/GenBank/DDBJ whole genome shotgun (WGS) entry which is preliminary data.</text>
</comment>
<keyword evidence="3" id="KW-0378">Hydrolase</keyword>
<reference evidence="7" key="2">
    <citation type="submission" date="2018-05" db="EMBL/GenBank/DDBJ databases">
        <title>Algibacter marinivivus sp. nov., isolated from sample around a algae.</title>
        <authorList>
            <person name="Lu D."/>
        </authorList>
    </citation>
    <scope>NUCLEOTIDE SEQUENCE [LARGE SCALE GENOMIC DNA]</scope>
    <source>
        <strain evidence="7">ZY111</strain>
    </source>
</reference>
<evidence type="ECO:0000313" key="6">
    <source>
        <dbReference type="EMBL" id="PWH83928.1"/>
    </source>
</evidence>
<gene>
    <name evidence="6" type="ORF">DIS18_05080</name>
</gene>
<reference evidence="6 7" key="1">
    <citation type="submission" date="2018-05" db="EMBL/GenBank/DDBJ databases">
        <title>Algibacter marinivivus sp. nov., isolated from sample around a algae.</title>
        <authorList>
            <person name="Zhong X."/>
        </authorList>
    </citation>
    <scope>NUCLEOTIDE SEQUENCE [LARGE SCALE GENOMIC DNA]</scope>
    <source>
        <strain evidence="6 7">ZY111</strain>
    </source>
</reference>
<dbReference type="InterPro" id="IPR000757">
    <property type="entry name" value="Beta-glucanase-like"/>
</dbReference>
<dbReference type="Gene3D" id="2.60.120.260">
    <property type="entry name" value="Galactose-binding domain-like"/>
    <property type="match status" value="1"/>
</dbReference>
<evidence type="ECO:0000256" key="1">
    <source>
        <dbReference type="ARBA" id="ARBA00006865"/>
    </source>
</evidence>
<dbReference type="Pfam" id="PF18962">
    <property type="entry name" value="Por_Secre_tail"/>
    <property type="match status" value="1"/>
</dbReference>
<keyword evidence="7" id="KW-1185">Reference proteome</keyword>
<dbReference type="GO" id="GO:0005975">
    <property type="term" value="P:carbohydrate metabolic process"/>
    <property type="evidence" value="ECO:0007669"/>
    <property type="project" value="InterPro"/>
</dbReference>
<evidence type="ECO:0000259" key="5">
    <source>
        <dbReference type="PROSITE" id="PS51762"/>
    </source>
</evidence>
<dbReference type="GO" id="GO:0004553">
    <property type="term" value="F:hydrolase activity, hydrolyzing O-glycosyl compounds"/>
    <property type="evidence" value="ECO:0007669"/>
    <property type="project" value="InterPro"/>
</dbReference>
<dbReference type="SUPFAM" id="SSF49899">
    <property type="entry name" value="Concanavalin A-like lectins/glucanases"/>
    <property type="match status" value="1"/>
</dbReference>
<evidence type="ECO:0000313" key="7">
    <source>
        <dbReference type="Proteomes" id="UP000245375"/>
    </source>
</evidence>
<dbReference type="InterPro" id="IPR003305">
    <property type="entry name" value="CenC_carb-bd"/>
</dbReference>
<comment type="similarity">
    <text evidence="1">Belongs to the glycosyl hydrolase 16 family.</text>
</comment>
<dbReference type="NCBIfam" id="TIGR04183">
    <property type="entry name" value="Por_Secre_tail"/>
    <property type="match status" value="1"/>
</dbReference>
<dbReference type="CDD" id="cd08023">
    <property type="entry name" value="GH16_laminarinase_like"/>
    <property type="match status" value="1"/>
</dbReference>
<accession>A0A2U2X821</accession>
<reference evidence="7" key="3">
    <citation type="submission" date="2018-05" db="EMBL/GenBank/DDBJ databases">
        <authorList>
            <person name="Lu D."/>
        </authorList>
    </citation>
    <scope>NUCLEOTIDE SEQUENCE [LARGE SCALE GENOMIC DNA]</scope>
    <source>
        <strain evidence="7">ZY111</strain>
    </source>
</reference>